<dbReference type="InterPro" id="IPR004860">
    <property type="entry name" value="LAGLIDADG_dom"/>
</dbReference>
<dbReference type="InterPro" id="IPR027434">
    <property type="entry name" value="Homing_endonucl"/>
</dbReference>
<dbReference type="Gene3D" id="3.10.28.10">
    <property type="entry name" value="Homing endonucleases"/>
    <property type="match status" value="1"/>
</dbReference>
<dbReference type="Proteomes" id="UP000231196">
    <property type="component" value="Unassembled WGS sequence"/>
</dbReference>
<name>A0A2M8BWK5_9BACT</name>
<dbReference type="AlphaFoldDB" id="A0A2M8BWK5"/>
<gene>
    <name evidence="2" type="ORF">CO104_01735</name>
</gene>
<evidence type="ECO:0000313" key="3">
    <source>
        <dbReference type="Proteomes" id="UP000231196"/>
    </source>
</evidence>
<feature type="domain" description="Homing endonuclease LAGLIDADG" evidence="1">
    <location>
        <begin position="21"/>
        <end position="120"/>
    </location>
</feature>
<dbReference type="InterPro" id="IPR051289">
    <property type="entry name" value="LAGLIDADG_Endonuclease"/>
</dbReference>
<proteinExistence type="predicted"/>
<protein>
    <recommendedName>
        <fullName evidence="1">Homing endonuclease LAGLIDADG domain-containing protein</fullName>
    </recommendedName>
</protein>
<sequence>MRSVRKISRKELVGDPLGYFLAGFVEGEGSFNLSLRKKDDYGLKWQVVMSFNVSQKDPALLYLLKKTLDCGIIKTRKIDGIHSFDVTKPSDILEKVIPFFNKYPLFSESKQTNYAIFCKVAKLMGHGKHRESSGLRQILELREKINIGKGRTRKYQITDVFPNK</sequence>
<dbReference type="Pfam" id="PF00961">
    <property type="entry name" value="LAGLIDADG_1"/>
    <property type="match status" value="1"/>
</dbReference>
<dbReference type="GO" id="GO:0004519">
    <property type="term" value="F:endonuclease activity"/>
    <property type="evidence" value="ECO:0007669"/>
    <property type="project" value="InterPro"/>
</dbReference>
<accession>A0A2M8BWK5</accession>
<comment type="caution">
    <text evidence="2">The sequence shown here is derived from an EMBL/GenBank/DDBJ whole genome shotgun (WGS) entry which is preliminary data.</text>
</comment>
<reference evidence="3" key="1">
    <citation type="submission" date="2017-09" db="EMBL/GenBank/DDBJ databases">
        <title>Depth-based differentiation of microbial function through sediment-hosted aquifers and enrichment of novel symbionts in the deep terrestrial subsurface.</title>
        <authorList>
            <person name="Probst A.J."/>
            <person name="Ladd B."/>
            <person name="Jarett J.K."/>
            <person name="Geller-Mcgrath D.E."/>
            <person name="Sieber C.M.K."/>
            <person name="Emerson J.B."/>
            <person name="Anantharaman K."/>
            <person name="Thomas B.C."/>
            <person name="Malmstrom R."/>
            <person name="Stieglmeier M."/>
            <person name="Klingl A."/>
            <person name="Woyke T."/>
            <person name="Ryan C.M."/>
            <person name="Banfield J.F."/>
        </authorList>
    </citation>
    <scope>NUCLEOTIDE SEQUENCE [LARGE SCALE GENOMIC DNA]</scope>
</reference>
<organism evidence="2 3">
    <name type="scientific">Candidatus Collierbacteria bacterium CG_4_9_14_3_um_filter_43_16</name>
    <dbReference type="NCBI Taxonomy" id="1974532"/>
    <lineage>
        <taxon>Bacteria</taxon>
        <taxon>Candidatus Collieribacteriota</taxon>
    </lineage>
</organism>
<evidence type="ECO:0000313" key="2">
    <source>
        <dbReference type="EMBL" id="PJB48243.1"/>
    </source>
</evidence>
<dbReference type="PANTHER" id="PTHR36181:SF2">
    <property type="entry name" value="INTRON-ENCODED ENDONUCLEASE AI3-RELATED"/>
    <property type="match status" value="1"/>
</dbReference>
<evidence type="ECO:0000259" key="1">
    <source>
        <dbReference type="Pfam" id="PF00961"/>
    </source>
</evidence>
<dbReference type="PANTHER" id="PTHR36181">
    <property type="entry name" value="INTRON-ENCODED ENDONUCLEASE AI3-RELATED"/>
    <property type="match status" value="1"/>
</dbReference>
<dbReference type="EMBL" id="PFUC01000036">
    <property type="protein sequence ID" value="PJB48243.1"/>
    <property type="molecule type" value="Genomic_DNA"/>
</dbReference>
<dbReference type="SUPFAM" id="SSF55608">
    <property type="entry name" value="Homing endonucleases"/>
    <property type="match status" value="1"/>
</dbReference>